<keyword evidence="1" id="KW-0732">Signal</keyword>
<dbReference type="Proteomes" id="UP001610100">
    <property type="component" value="Unassembled WGS sequence"/>
</dbReference>
<dbReference type="EMBL" id="JBAWKB010000002">
    <property type="protein sequence ID" value="MFH6772030.1"/>
    <property type="molecule type" value="Genomic_DNA"/>
</dbReference>
<evidence type="ECO:0000313" key="3">
    <source>
        <dbReference type="Proteomes" id="UP001610100"/>
    </source>
</evidence>
<feature type="signal peptide" evidence="1">
    <location>
        <begin position="1"/>
        <end position="19"/>
    </location>
</feature>
<accession>A0ABW7MYX6</accession>
<dbReference type="PROSITE" id="PS51257">
    <property type="entry name" value="PROKAR_LIPOPROTEIN"/>
    <property type="match status" value="1"/>
</dbReference>
<evidence type="ECO:0000313" key="2">
    <source>
        <dbReference type="EMBL" id="MFH6772030.1"/>
    </source>
</evidence>
<evidence type="ECO:0008006" key="4">
    <source>
        <dbReference type="Google" id="ProtNLM"/>
    </source>
</evidence>
<proteinExistence type="predicted"/>
<gene>
    <name evidence="2" type="ORF">V8G58_08800</name>
</gene>
<dbReference type="RefSeq" id="WP_344741285.1">
    <property type="nucleotide sequence ID" value="NZ_BAABAY010000002.1"/>
</dbReference>
<reference evidence="2 3" key="1">
    <citation type="submission" date="2024-02" db="EMBL/GenBank/DDBJ databases">
        <title>A Gaetbulibacter species isolated from tidal flats and genomic insights of their niches.</title>
        <authorList>
            <person name="Ye Y."/>
        </authorList>
    </citation>
    <scope>NUCLEOTIDE SEQUENCE [LARGE SCALE GENOMIC DNA]</scope>
    <source>
        <strain evidence="2 3">KYW382</strain>
    </source>
</reference>
<feature type="chain" id="PRO_5046913673" description="DUF4595 domain-containing protein" evidence="1">
    <location>
        <begin position="20"/>
        <end position="277"/>
    </location>
</feature>
<protein>
    <recommendedName>
        <fullName evidence="4">DUF4595 domain-containing protein</fullName>
    </recommendedName>
</protein>
<comment type="caution">
    <text evidence="2">The sequence shown here is derived from an EMBL/GenBank/DDBJ whole genome shotgun (WGS) entry which is preliminary data.</text>
</comment>
<organism evidence="2 3">
    <name type="scientific">Gaetbulibacter aestuarii</name>
    <dbReference type="NCBI Taxonomy" id="1502358"/>
    <lineage>
        <taxon>Bacteria</taxon>
        <taxon>Pseudomonadati</taxon>
        <taxon>Bacteroidota</taxon>
        <taxon>Flavobacteriia</taxon>
        <taxon>Flavobacteriales</taxon>
        <taxon>Flavobacteriaceae</taxon>
        <taxon>Gaetbulibacter</taxon>
    </lineage>
</organism>
<evidence type="ECO:0000256" key="1">
    <source>
        <dbReference type="SAM" id="SignalP"/>
    </source>
</evidence>
<name>A0ABW7MYX6_9FLAO</name>
<sequence>MKHFFIGLLCLALALFACSSDQSSSIKPTPENPTAPTPVEENCLIKAISFATSKYDFNYDSNQILDQINETYGSTTNTYYVNHISTDSIDIGLVQSDGSKGTPIISAKYQNGDLIQVKRFYSATRYNYFIFEYSADKITVKQDYVSGSTYQNIAYADYFLDENGNAIATKIYKYDTSSASNYTLFNERENTYDIGNNPWKGIIYPTFLCQNLPNAMFFSQNNMITEIDKTRGATSNYSYEFDANNLTIKGLNKHPYSVCNESNTLTEYYTYTNCYNY</sequence>
<keyword evidence="3" id="KW-1185">Reference proteome</keyword>